<dbReference type="RefSeq" id="WP_009601073.1">
    <property type="nucleotide sequence ID" value="NZ_AEIU01000068.1"/>
</dbReference>
<dbReference type="PROSITE" id="PS51257">
    <property type="entry name" value="PROKAR_LIPOPROTEIN"/>
    <property type="match status" value="1"/>
</dbReference>
<dbReference type="EMBL" id="AEIU01000068">
    <property type="protein sequence ID" value="EFP97003.1"/>
    <property type="molecule type" value="Genomic_DNA"/>
</dbReference>
<comment type="caution">
    <text evidence="4">The sequence shown here is derived from an EMBL/GenBank/DDBJ whole genome shotgun (WGS) entry which is preliminary data.</text>
</comment>
<feature type="domain" description="Capsule biosynthesis GfcC-like N-terminal" evidence="3">
    <location>
        <begin position="29"/>
        <end position="137"/>
    </location>
</feature>
<organism evidence="4 5">
    <name type="scientific">Vibrio caribbeanicus ATCC BAA-2122</name>
    <dbReference type="NCBI Taxonomy" id="796620"/>
    <lineage>
        <taxon>Bacteria</taxon>
        <taxon>Pseudomonadati</taxon>
        <taxon>Pseudomonadota</taxon>
        <taxon>Gammaproteobacteria</taxon>
        <taxon>Vibrionales</taxon>
        <taxon>Vibrionaceae</taxon>
        <taxon>Vibrio</taxon>
    </lineage>
</organism>
<dbReference type="OrthoDB" id="5814422at2"/>
<dbReference type="InterPro" id="IPR046459">
    <property type="entry name" value="Caps_syn_GfcC_N"/>
</dbReference>
<sequence>MITRLFLSLLSATLSCSIQAIELIADIPKEHLSLQYSQPARLTQVLNDIKSKITIDLNNFPIASQLFDNQKQKEAQMLQNSVLARLQQIETTTDYPVEQLIADIKQWNTGYRIKTSLDYDAIRINPELDPLLSGHFEFTFPQRDHKVELIGLITQPTQVSITDYSSIAALMRDIVPLPHADPSFVWVVHPNGYAERVGYAYWNNAATRLTSNSTIYVGFDSDSDQLTSLEKDIIKLISMRKVL</sequence>
<feature type="domain" description="Capsule biosynthesis GfcC-like C-terminal" evidence="2">
    <location>
        <begin position="157"/>
        <end position="240"/>
    </location>
</feature>
<dbReference type="InterPro" id="IPR010425">
    <property type="entry name" value="Caps_synth_GfcC-like_C"/>
</dbReference>
<proteinExistence type="predicted"/>
<keyword evidence="1" id="KW-0732">Signal</keyword>
<feature type="chain" id="PRO_5003166716" evidence="1">
    <location>
        <begin position="21"/>
        <end position="243"/>
    </location>
</feature>
<dbReference type="Pfam" id="PF06251">
    <property type="entry name" value="Caps_syn_GfcC_C"/>
    <property type="match status" value="1"/>
</dbReference>
<evidence type="ECO:0000259" key="3">
    <source>
        <dbReference type="Pfam" id="PF20616"/>
    </source>
</evidence>
<dbReference type="STRING" id="796620.VIBC2010_20345"/>
<evidence type="ECO:0000313" key="5">
    <source>
        <dbReference type="Proteomes" id="UP000002943"/>
    </source>
</evidence>
<dbReference type="AlphaFoldDB" id="E3BJ77"/>
<dbReference type="Proteomes" id="UP000002943">
    <property type="component" value="Unassembled WGS sequence"/>
</dbReference>
<dbReference type="Gene3D" id="3.10.560.10">
    <property type="entry name" value="Outer membrane lipoprotein wza domain like"/>
    <property type="match status" value="1"/>
</dbReference>
<evidence type="ECO:0000256" key="1">
    <source>
        <dbReference type="SAM" id="SignalP"/>
    </source>
</evidence>
<accession>E3BJ77</accession>
<dbReference type="eggNOG" id="ENOG502ZAUX">
    <property type="taxonomic scope" value="Bacteria"/>
</dbReference>
<protein>
    <submittedName>
        <fullName evidence="4">Putative periplasmic protein</fullName>
    </submittedName>
</protein>
<feature type="signal peptide" evidence="1">
    <location>
        <begin position="1"/>
        <end position="20"/>
    </location>
</feature>
<evidence type="ECO:0000259" key="2">
    <source>
        <dbReference type="Pfam" id="PF06251"/>
    </source>
</evidence>
<keyword evidence="5" id="KW-1185">Reference proteome</keyword>
<name>E3BJ77_9VIBR</name>
<reference evidence="4 5" key="1">
    <citation type="journal article" date="2012" name="Int. J. Syst. Evol. Microbiol.">
        <title>Vibrio caribbeanicus sp. nov., isolated from the marine sponge Scleritoderma cyanea.</title>
        <authorList>
            <person name="Hoffmann M."/>
            <person name="Monday S.R."/>
            <person name="Allard M.W."/>
            <person name="Strain E.A."/>
            <person name="Whittaker P."/>
            <person name="Naum M."/>
            <person name="McCarthy P.J."/>
            <person name="Lopez J.V."/>
            <person name="Fischer M."/>
            <person name="Brown E.W."/>
        </authorList>
    </citation>
    <scope>NUCLEOTIDE SEQUENCE [LARGE SCALE GENOMIC DNA]</scope>
    <source>
        <strain evidence="4 5">ATCC BAA-2122</strain>
    </source>
</reference>
<dbReference type="Pfam" id="PF20616">
    <property type="entry name" value="Caps_syn_GfcC_N"/>
    <property type="match status" value="1"/>
</dbReference>
<gene>
    <name evidence="4" type="ORF">VIBC2010_20345</name>
</gene>
<evidence type="ECO:0000313" key="4">
    <source>
        <dbReference type="EMBL" id="EFP97003.1"/>
    </source>
</evidence>